<keyword evidence="3" id="KW-1185">Reference proteome</keyword>
<feature type="compositionally biased region" description="Basic and acidic residues" evidence="1">
    <location>
        <begin position="1"/>
        <end position="10"/>
    </location>
</feature>
<reference evidence="2 3" key="1">
    <citation type="journal article" date="2023" name="G3 (Bethesda)">
        <title>A chromosome-length genome assembly and annotation of blackberry (Rubus argutus, cv. 'Hillquist').</title>
        <authorList>
            <person name="Bruna T."/>
            <person name="Aryal R."/>
            <person name="Dudchenko O."/>
            <person name="Sargent D.J."/>
            <person name="Mead D."/>
            <person name="Buti M."/>
            <person name="Cavallini A."/>
            <person name="Hytonen T."/>
            <person name="Andres J."/>
            <person name="Pham M."/>
            <person name="Weisz D."/>
            <person name="Mascagni F."/>
            <person name="Usai G."/>
            <person name="Natali L."/>
            <person name="Bassil N."/>
            <person name="Fernandez G.E."/>
            <person name="Lomsadze A."/>
            <person name="Armour M."/>
            <person name="Olukolu B."/>
            <person name="Poorten T."/>
            <person name="Britton C."/>
            <person name="Davik J."/>
            <person name="Ashrafi H."/>
            <person name="Aiden E.L."/>
            <person name="Borodovsky M."/>
            <person name="Worthington M."/>
        </authorList>
    </citation>
    <scope>NUCLEOTIDE SEQUENCE [LARGE SCALE GENOMIC DNA]</scope>
    <source>
        <strain evidence="2">PI 553951</strain>
    </source>
</reference>
<proteinExistence type="predicted"/>
<dbReference type="EMBL" id="JBEDUW010000005">
    <property type="protein sequence ID" value="KAK9928035.1"/>
    <property type="molecule type" value="Genomic_DNA"/>
</dbReference>
<comment type="caution">
    <text evidence="2">The sequence shown here is derived from an EMBL/GenBank/DDBJ whole genome shotgun (WGS) entry which is preliminary data.</text>
</comment>
<evidence type="ECO:0000313" key="2">
    <source>
        <dbReference type="EMBL" id="KAK9928035.1"/>
    </source>
</evidence>
<evidence type="ECO:0000313" key="3">
    <source>
        <dbReference type="Proteomes" id="UP001457282"/>
    </source>
</evidence>
<dbReference type="Proteomes" id="UP001457282">
    <property type="component" value="Unassembled WGS sequence"/>
</dbReference>
<evidence type="ECO:0000256" key="1">
    <source>
        <dbReference type="SAM" id="MobiDB-lite"/>
    </source>
</evidence>
<protein>
    <submittedName>
        <fullName evidence="2">Uncharacterized protein</fullName>
    </submittedName>
</protein>
<gene>
    <name evidence="2" type="ORF">M0R45_025192</name>
</gene>
<feature type="region of interest" description="Disordered" evidence="1">
    <location>
        <begin position="1"/>
        <end position="43"/>
    </location>
</feature>
<dbReference type="AlphaFoldDB" id="A0AAW1WXI9"/>
<name>A0AAW1WXI9_RUBAR</name>
<accession>A0AAW1WXI9</accession>
<organism evidence="2 3">
    <name type="scientific">Rubus argutus</name>
    <name type="common">Southern blackberry</name>
    <dbReference type="NCBI Taxonomy" id="59490"/>
    <lineage>
        <taxon>Eukaryota</taxon>
        <taxon>Viridiplantae</taxon>
        <taxon>Streptophyta</taxon>
        <taxon>Embryophyta</taxon>
        <taxon>Tracheophyta</taxon>
        <taxon>Spermatophyta</taxon>
        <taxon>Magnoliopsida</taxon>
        <taxon>eudicotyledons</taxon>
        <taxon>Gunneridae</taxon>
        <taxon>Pentapetalae</taxon>
        <taxon>rosids</taxon>
        <taxon>fabids</taxon>
        <taxon>Rosales</taxon>
        <taxon>Rosaceae</taxon>
        <taxon>Rosoideae</taxon>
        <taxon>Rosoideae incertae sedis</taxon>
        <taxon>Rubus</taxon>
    </lineage>
</organism>
<sequence length="69" mass="7547">MKNRKEERKQKLTVSSPHRRIATDVTDPAVVPSRSKSTPPPKLLPSRLSSLLAVALPEPDPHIAAVCNL</sequence>